<proteinExistence type="predicted"/>
<reference evidence="2" key="1">
    <citation type="submission" date="2016-11" db="UniProtKB">
        <authorList>
            <consortium name="WormBaseParasite"/>
        </authorList>
    </citation>
    <scope>IDENTIFICATION</scope>
</reference>
<accession>A0A1I8AT87</accession>
<dbReference type="Proteomes" id="UP000095287">
    <property type="component" value="Unplaced"/>
</dbReference>
<organism evidence="1 2">
    <name type="scientific">Steinernema glaseri</name>
    <dbReference type="NCBI Taxonomy" id="37863"/>
    <lineage>
        <taxon>Eukaryota</taxon>
        <taxon>Metazoa</taxon>
        <taxon>Ecdysozoa</taxon>
        <taxon>Nematoda</taxon>
        <taxon>Chromadorea</taxon>
        <taxon>Rhabditida</taxon>
        <taxon>Tylenchina</taxon>
        <taxon>Panagrolaimomorpha</taxon>
        <taxon>Strongyloidoidea</taxon>
        <taxon>Steinernematidae</taxon>
        <taxon>Steinernema</taxon>
    </lineage>
</organism>
<dbReference type="AlphaFoldDB" id="A0A1I8AT87"/>
<sequence length="68" mass="7563">MGHSGLFTYSSVRAATVLITDTTNVPLKQKYYGQGRHDASYPRLHVTVGTGRYRSKVVADKVAEHKQL</sequence>
<evidence type="ECO:0000313" key="1">
    <source>
        <dbReference type="Proteomes" id="UP000095287"/>
    </source>
</evidence>
<evidence type="ECO:0000313" key="2">
    <source>
        <dbReference type="WBParaSite" id="L893_g8833.t1"/>
    </source>
</evidence>
<protein>
    <submittedName>
        <fullName evidence="2">Transposase</fullName>
    </submittedName>
</protein>
<name>A0A1I8AT87_9BILA</name>
<dbReference type="WBParaSite" id="L893_g8833.t1">
    <property type="protein sequence ID" value="L893_g8833.t1"/>
    <property type="gene ID" value="L893_g8833"/>
</dbReference>
<keyword evidence="1" id="KW-1185">Reference proteome</keyword>